<evidence type="ECO:0000313" key="3">
    <source>
        <dbReference type="EMBL" id="ODV92245.1"/>
    </source>
</evidence>
<dbReference type="EMBL" id="KV453841">
    <property type="protein sequence ID" value="ODV92245.1"/>
    <property type="molecule type" value="Genomic_DNA"/>
</dbReference>
<sequence length="173" mass="20036">MTSARRNDMPITAGNCYDYMMIRSFLRSARRIDDLLPNDVNTLTKPRGVTETPGRPRFVCKQYIYEKLFPTYRSRDAVLSLCEEVAQQNKQSTAAPAEEKEAAKVDPRIDPYGSRHQQGPSREDEILEWVWKERQVEDIIRGTSFNLLSEKCIDCSSDWKSMYRAWGGDMRAD</sequence>
<evidence type="ECO:0000313" key="4">
    <source>
        <dbReference type="Proteomes" id="UP000095023"/>
    </source>
</evidence>
<organism evidence="3 4">
    <name type="scientific">Tortispora caseinolytica NRRL Y-17796</name>
    <dbReference type="NCBI Taxonomy" id="767744"/>
    <lineage>
        <taxon>Eukaryota</taxon>
        <taxon>Fungi</taxon>
        <taxon>Dikarya</taxon>
        <taxon>Ascomycota</taxon>
        <taxon>Saccharomycotina</taxon>
        <taxon>Trigonopsidomycetes</taxon>
        <taxon>Trigonopsidales</taxon>
        <taxon>Trigonopsidaceae</taxon>
        <taxon>Tortispora</taxon>
    </lineage>
</organism>
<dbReference type="PANTHER" id="PTHR31905">
    <property type="entry name" value="COILED-COIL DOMAIN-CONTAINING PROTEIN 58"/>
    <property type="match status" value="1"/>
</dbReference>
<protein>
    <submittedName>
        <fullName evidence="3">Uncharacterized protein</fullName>
    </submittedName>
</protein>
<name>A0A1E4TKG3_9ASCO</name>
<gene>
    <name evidence="3" type="ORF">CANCADRAFT_832</name>
</gene>
<dbReference type="InterPro" id="IPR019171">
    <property type="entry name" value="MIX23"/>
</dbReference>
<dbReference type="Pfam" id="PF09774">
    <property type="entry name" value="MIX23"/>
    <property type="match status" value="1"/>
</dbReference>
<keyword evidence="4" id="KW-1185">Reference proteome</keyword>
<dbReference type="GO" id="GO:0005758">
    <property type="term" value="C:mitochondrial intermembrane space"/>
    <property type="evidence" value="ECO:0007669"/>
    <property type="project" value="InterPro"/>
</dbReference>
<evidence type="ECO:0000256" key="1">
    <source>
        <dbReference type="ARBA" id="ARBA00024204"/>
    </source>
</evidence>
<feature type="region of interest" description="Disordered" evidence="2">
    <location>
        <begin position="89"/>
        <end position="120"/>
    </location>
</feature>
<dbReference type="PANTHER" id="PTHR31905:SF2">
    <property type="entry name" value="PROTEIN MIX23"/>
    <property type="match status" value="1"/>
</dbReference>
<proteinExistence type="inferred from homology"/>
<evidence type="ECO:0000256" key="2">
    <source>
        <dbReference type="SAM" id="MobiDB-lite"/>
    </source>
</evidence>
<dbReference type="OrthoDB" id="5593818at2759"/>
<dbReference type="AlphaFoldDB" id="A0A1E4TKG3"/>
<reference evidence="4" key="1">
    <citation type="submission" date="2016-02" db="EMBL/GenBank/DDBJ databases">
        <title>Comparative genomics of biotechnologically important yeasts.</title>
        <authorList>
            <consortium name="DOE Joint Genome Institute"/>
            <person name="Riley R."/>
            <person name="Haridas S."/>
            <person name="Wolfe K.H."/>
            <person name="Lopes M.R."/>
            <person name="Hittinger C.T."/>
            <person name="Goker M."/>
            <person name="Salamov A."/>
            <person name="Wisecaver J."/>
            <person name="Long T.M."/>
            <person name="Aerts A.L."/>
            <person name="Barry K."/>
            <person name="Choi C."/>
            <person name="Clum A."/>
            <person name="Coughlan A.Y."/>
            <person name="Deshpande S."/>
            <person name="Douglass A.P."/>
            <person name="Hanson S.J."/>
            <person name="Klenk H.-P."/>
            <person name="Labutti K."/>
            <person name="Lapidus A."/>
            <person name="Lindquist E."/>
            <person name="Lipzen A."/>
            <person name="Meier-Kolthoff J.P."/>
            <person name="Ohm R.A."/>
            <person name="Otillar R.P."/>
            <person name="Pangilinan J."/>
            <person name="Peng Y."/>
            <person name="Rokas A."/>
            <person name="Rosa C.A."/>
            <person name="Scheuner C."/>
            <person name="Sibirny A.A."/>
            <person name="Slot J.C."/>
            <person name="Stielow J.B."/>
            <person name="Sun H."/>
            <person name="Kurtzman C.P."/>
            <person name="Blackwell M."/>
            <person name="Jeffries T.W."/>
            <person name="Grigoriev I.V."/>
        </authorList>
    </citation>
    <scope>NUCLEOTIDE SEQUENCE [LARGE SCALE GENOMIC DNA]</scope>
    <source>
        <strain evidence="4">NRRL Y-17796</strain>
    </source>
</reference>
<dbReference type="Proteomes" id="UP000095023">
    <property type="component" value="Unassembled WGS sequence"/>
</dbReference>
<feature type="compositionally biased region" description="Basic and acidic residues" evidence="2">
    <location>
        <begin position="97"/>
        <end position="109"/>
    </location>
</feature>
<comment type="similarity">
    <text evidence="1">Belongs to the MIX23 family.</text>
</comment>
<accession>A0A1E4TKG3</accession>